<dbReference type="RefSeq" id="WP_202952580.1">
    <property type="nucleotide sequence ID" value="NZ_JAPCID010000031.1"/>
</dbReference>
<reference evidence="1" key="1">
    <citation type="submission" date="2022-10" db="EMBL/GenBank/DDBJ databases">
        <title>The WGS of Solirubrobacter sp. CPCC 204708.</title>
        <authorList>
            <person name="Jiang Z."/>
        </authorList>
    </citation>
    <scope>NUCLEOTIDE SEQUENCE</scope>
    <source>
        <strain evidence="1">CPCC 204708</strain>
    </source>
</reference>
<sequence>MPNFSHSIEVSKPPSEVFPWLLEQDKVPQWTSDLERYDVDGPLGVGTRVTQKLTVAGGIALDMEITEYSPPSGAATAFETNGVKVTSAYILAENGGGTRLTQTLDAQASGFTAKMLIPIVQGRLEGKLKEDLERLKGLLEG</sequence>
<dbReference type="Pfam" id="PF10604">
    <property type="entry name" value="Polyketide_cyc2"/>
    <property type="match status" value="1"/>
</dbReference>
<dbReference type="InterPro" id="IPR019587">
    <property type="entry name" value="Polyketide_cyclase/dehydratase"/>
</dbReference>
<organism evidence="1 2">
    <name type="scientific">Solirubrobacter deserti</name>
    <dbReference type="NCBI Taxonomy" id="2282478"/>
    <lineage>
        <taxon>Bacteria</taxon>
        <taxon>Bacillati</taxon>
        <taxon>Actinomycetota</taxon>
        <taxon>Thermoleophilia</taxon>
        <taxon>Solirubrobacterales</taxon>
        <taxon>Solirubrobacteraceae</taxon>
        <taxon>Solirubrobacter</taxon>
    </lineage>
</organism>
<accession>A0ABT4RMU5</accession>
<dbReference type="InterPro" id="IPR023393">
    <property type="entry name" value="START-like_dom_sf"/>
</dbReference>
<gene>
    <name evidence="1" type="ORF">OJ962_20515</name>
</gene>
<evidence type="ECO:0000313" key="2">
    <source>
        <dbReference type="Proteomes" id="UP001147700"/>
    </source>
</evidence>
<evidence type="ECO:0000313" key="1">
    <source>
        <dbReference type="EMBL" id="MDA0139898.1"/>
    </source>
</evidence>
<name>A0ABT4RMU5_9ACTN</name>
<dbReference type="Gene3D" id="3.30.530.20">
    <property type="match status" value="1"/>
</dbReference>
<protein>
    <submittedName>
        <fullName evidence="1">SRPBCC family protein</fullName>
    </submittedName>
</protein>
<comment type="caution">
    <text evidence="1">The sequence shown here is derived from an EMBL/GenBank/DDBJ whole genome shotgun (WGS) entry which is preliminary data.</text>
</comment>
<dbReference type="EMBL" id="JAPCID010000031">
    <property type="protein sequence ID" value="MDA0139898.1"/>
    <property type="molecule type" value="Genomic_DNA"/>
</dbReference>
<keyword evidence="2" id="KW-1185">Reference proteome</keyword>
<dbReference type="SUPFAM" id="SSF55961">
    <property type="entry name" value="Bet v1-like"/>
    <property type="match status" value="1"/>
</dbReference>
<dbReference type="Proteomes" id="UP001147700">
    <property type="component" value="Unassembled WGS sequence"/>
</dbReference>
<proteinExistence type="predicted"/>